<evidence type="ECO:0000256" key="5">
    <source>
        <dbReference type="ARBA" id="ARBA00015043"/>
    </source>
</evidence>
<dbReference type="Gene3D" id="3.40.630.30">
    <property type="match status" value="1"/>
</dbReference>
<evidence type="ECO:0000256" key="7">
    <source>
        <dbReference type="ARBA" id="ARBA00022679"/>
    </source>
</evidence>
<gene>
    <name evidence="14" type="ORF">UREG_02746</name>
</gene>
<dbReference type="GO" id="GO:0010485">
    <property type="term" value="F:histone H4 acetyltransferase activity"/>
    <property type="evidence" value="ECO:0007669"/>
    <property type="project" value="InterPro"/>
</dbReference>
<dbReference type="GO" id="GO:1990189">
    <property type="term" value="F:protein N-terminal-serine acetyltransferase activity"/>
    <property type="evidence" value="ECO:0007669"/>
    <property type="project" value="UniProtKB-EC"/>
</dbReference>
<dbReference type="InterPro" id="IPR000182">
    <property type="entry name" value="GNAT_dom"/>
</dbReference>
<dbReference type="CDD" id="cd04301">
    <property type="entry name" value="NAT_SF"/>
    <property type="match status" value="1"/>
</dbReference>
<keyword evidence="8" id="KW-0539">Nucleus</keyword>
<evidence type="ECO:0000256" key="9">
    <source>
        <dbReference type="ARBA" id="ARBA00023315"/>
    </source>
</evidence>
<comment type="subcellular location">
    <subcellularLocation>
        <location evidence="2">Cytoplasm</location>
    </subcellularLocation>
    <subcellularLocation>
        <location evidence="1">Nucleus</location>
    </subcellularLocation>
</comment>
<evidence type="ECO:0000313" key="14">
    <source>
        <dbReference type="EMBL" id="EEP77897.1"/>
    </source>
</evidence>
<protein>
    <recommendedName>
        <fullName evidence="5">N-alpha-acetyltransferase 40</fullName>
        <ecNumber evidence="4">2.3.1.257</ecNumber>
    </recommendedName>
</protein>
<organism evidence="14 15">
    <name type="scientific">Uncinocarpus reesii (strain UAMH 1704)</name>
    <dbReference type="NCBI Taxonomy" id="336963"/>
    <lineage>
        <taxon>Eukaryota</taxon>
        <taxon>Fungi</taxon>
        <taxon>Dikarya</taxon>
        <taxon>Ascomycota</taxon>
        <taxon>Pezizomycotina</taxon>
        <taxon>Eurotiomycetes</taxon>
        <taxon>Eurotiomycetidae</taxon>
        <taxon>Onygenales</taxon>
        <taxon>Onygenaceae</taxon>
        <taxon>Uncinocarpus</taxon>
    </lineage>
</organism>
<keyword evidence="9" id="KW-0012">Acyltransferase</keyword>
<dbReference type="GO" id="GO:0005737">
    <property type="term" value="C:cytoplasm"/>
    <property type="evidence" value="ECO:0007669"/>
    <property type="project" value="UniProtKB-SubCell"/>
</dbReference>
<dbReference type="PANTHER" id="PTHR20531:SF1">
    <property type="entry name" value="N-ALPHA-ACETYLTRANSFERASE 40"/>
    <property type="match status" value="1"/>
</dbReference>
<dbReference type="GO" id="GO:0005634">
    <property type="term" value="C:nucleus"/>
    <property type="evidence" value="ECO:0007669"/>
    <property type="project" value="UniProtKB-SubCell"/>
</dbReference>
<dbReference type="STRING" id="336963.C4JHR0"/>
<comment type="similarity">
    <text evidence="3">Belongs to the acetyltransferase family. NAA40 subfamily.</text>
</comment>
<dbReference type="EMBL" id="CH476615">
    <property type="protein sequence ID" value="EEP77897.1"/>
    <property type="molecule type" value="Genomic_DNA"/>
</dbReference>
<accession>C4JHR0</accession>
<dbReference type="RefSeq" id="XP_002543230.1">
    <property type="nucleotide sequence ID" value="XM_002543184.1"/>
</dbReference>
<dbReference type="eggNOG" id="KOG2488">
    <property type="taxonomic scope" value="Eukaryota"/>
</dbReference>
<keyword evidence="6" id="KW-0963">Cytoplasm</keyword>
<proteinExistence type="inferred from homology"/>
<evidence type="ECO:0000256" key="3">
    <source>
        <dbReference type="ARBA" id="ARBA00008870"/>
    </source>
</evidence>
<evidence type="ECO:0000256" key="4">
    <source>
        <dbReference type="ARBA" id="ARBA00012950"/>
    </source>
</evidence>
<evidence type="ECO:0000313" key="15">
    <source>
        <dbReference type="Proteomes" id="UP000002058"/>
    </source>
</evidence>
<dbReference type="AlphaFoldDB" id="C4JHR0"/>
<dbReference type="SUPFAM" id="SSF55729">
    <property type="entry name" value="Acyl-CoA N-acyltransferases (Nat)"/>
    <property type="match status" value="1"/>
</dbReference>
<feature type="domain" description="N-acetyltransferase" evidence="13">
    <location>
        <begin position="133"/>
        <end position="295"/>
    </location>
</feature>
<evidence type="ECO:0000256" key="8">
    <source>
        <dbReference type="ARBA" id="ARBA00023242"/>
    </source>
</evidence>
<dbReference type="InterPro" id="IPR039949">
    <property type="entry name" value="NAA40"/>
</dbReference>
<evidence type="ECO:0000256" key="11">
    <source>
        <dbReference type="ARBA" id="ARBA00049524"/>
    </source>
</evidence>
<dbReference type="OMA" id="ERAHEQN"/>
<evidence type="ECO:0000256" key="6">
    <source>
        <dbReference type="ARBA" id="ARBA00022490"/>
    </source>
</evidence>
<dbReference type="GO" id="GO:0043998">
    <property type="term" value="F:histone H2A acetyltransferase activity"/>
    <property type="evidence" value="ECO:0007669"/>
    <property type="project" value="InterPro"/>
</dbReference>
<evidence type="ECO:0000256" key="2">
    <source>
        <dbReference type="ARBA" id="ARBA00004496"/>
    </source>
</evidence>
<dbReference type="InterPro" id="IPR016181">
    <property type="entry name" value="Acyl_CoA_acyltransferase"/>
</dbReference>
<dbReference type="EC" id="2.3.1.257" evidence="4"/>
<dbReference type="Proteomes" id="UP000002058">
    <property type="component" value="Unassembled WGS sequence"/>
</dbReference>
<dbReference type="PANTHER" id="PTHR20531">
    <property type="entry name" value="N-ALPHA-ACETYLTRANSFERASE 40"/>
    <property type="match status" value="1"/>
</dbReference>
<dbReference type="PROSITE" id="PS51186">
    <property type="entry name" value="GNAT"/>
    <property type="match status" value="1"/>
</dbReference>
<feature type="region of interest" description="Disordered" evidence="12">
    <location>
        <begin position="1"/>
        <end position="36"/>
    </location>
</feature>
<dbReference type="Pfam" id="PF00583">
    <property type="entry name" value="Acetyltransf_1"/>
    <property type="match status" value="1"/>
</dbReference>
<comment type="catalytic activity">
    <reaction evidence="10">
        <text>N-terminal L-seryl-[histone H2A] + acetyl-CoA = N-terminal N(alpha)-acetyl-L-seryl-[histone H2A] + CoA + H(+)</text>
        <dbReference type="Rhea" id="RHEA:50600"/>
        <dbReference type="Rhea" id="RHEA-COMP:12742"/>
        <dbReference type="Rhea" id="RHEA-COMP:12744"/>
        <dbReference type="ChEBI" id="CHEBI:15378"/>
        <dbReference type="ChEBI" id="CHEBI:57287"/>
        <dbReference type="ChEBI" id="CHEBI:57288"/>
        <dbReference type="ChEBI" id="CHEBI:64738"/>
        <dbReference type="ChEBI" id="CHEBI:83690"/>
        <dbReference type="EC" id="2.3.1.257"/>
    </reaction>
</comment>
<evidence type="ECO:0000256" key="1">
    <source>
        <dbReference type="ARBA" id="ARBA00004123"/>
    </source>
</evidence>
<dbReference type="HOGENOM" id="CLU_051699_2_0_1"/>
<dbReference type="OrthoDB" id="424551at2759"/>
<keyword evidence="7" id="KW-0808">Transferase</keyword>
<evidence type="ECO:0000256" key="10">
    <source>
        <dbReference type="ARBA" id="ARBA00047821"/>
    </source>
</evidence>
<dbReference type="GeneID" id="8437533"/>
<evidence type="ECO:0000259" key="13">
    <source>
        <dbReference type="PROSITE" id="PS51186"/>
    </source>
</evidence>
<sequence>MAGSTGPDIIQHAGRSSTQKRKYQDSFPESPMASNLGSDELHIAKRMNGASAAQRRRLTKKPRLVETVNSLSLDDFIERYVPPHTLTRAIQVPCLSRCQETELRNRENDNEDYEQYTIKFYTASTIPKHYFDACFALLKYTSVEAYKNSRNGWSPAKKKAEMKLPDMRYMLLLRQSNEEESQKTTEQSVENGNLGGMLSFMTTYEDGLPVLYCYEVHLAPRLQRKGVGKQLMRVYEEIGRNIGLEKAMLTVYKSNESGVKFYERLGFVEDEFSPKPMKLRNGHVKDFDYMILSKSLKGKAETAQEQAST</sequence>
<dbReference type="KEGG" id="ure:UREG_02746"/>
<evidence type="ECO:0000256" key="12">
    <source>
        <dbReference type="SAM" id="MobiDB-lite"/>
    </source>
</evidence>
<dbReference type="InParanoid" id="C4JHR0"/>
<reference evidence="15" key="1">
    <citation type="journal article" date="2009" name="Genome Res.">
        <title>Comparative genomic analyses of the human fungal pathogens Coccidioides and their relatives.</title>
        <authorList>
            <person name="Sharpton T.J."/>
            <person name="Stajich J.E."/>
            <person name="Rounsley S.D."/>
            <person name="Gardner M.J."/>
            <person name="Wortman J.R."/>
            <person name="Jordar V.S."/>
            <person name="Maiti R."/>
            <person name="Kodira C.D."/>
            <person name="Neafsey D.E."/>
            <person name="Zeng Q."/>
            <person name="Hung C.-Y."/>
            <person name="McMahan C."/>
            <person name="Muszewska A."/>
            <person name="Grynberg M."/>
            <person name="Mandel M.A."/>
            <person name="Kellner E.M."/>
            <person name="Barker B.M."/>
            <person name="Galgiani J.N."/>
            <person name="Orbach M.J."/>
            <person name="Kirkland T.N."/>
            <person name="Cole G.T."/>
            <person name="Henn M.R."/>
            <person name="Birren B.W."/>
            <person name="Taylor J.W."/>
        </authorList>
    </citation>
    <scope>NUCLEOTIDE SEQUENCE [LARGE SCALE GENOMIC DNA]</scope>
    <source>
        <strain evidence="15">UAMH 1704</strain>
    </source>
</reference>
<dbReference type="VEuPathDB" id="FungiDB:UREG_02746"/>
<name>C4JHR0_UNCRE</name>
<comment type="catalytic activity">
    <reaction evidence="11">
        <text>N-terminal L-seryl-[histone H4] + acetyl-CoA = N-terminal N(alpha)-acetyl-L-seryl-[histone H4] + CoA + H(+)</text>
        <dbReference type="Rhea" id="RHEA:50596"/>
        <dbReference type="Rhea" id="RHEA-COMP:12740"/>
        <dbReference type="Rhea" id="RHEA-COMP:12743"/>
        <dbReference type="ChEBI" id="CHEBI:15378"/>
        <dbReference type="ChEBI" id="CHEBI:57287"/>
        <dbReference type="ChEBI" id="CHEBI:57288"/>
        <dbReference type="ChEBI" id="CHEBI:64738"/>
        <dbReference type="ChEBI" id="CHEBI:83690"/>
        <dbReference type="EC" id="2.3.1.257"/>
    </reaction>
</comment>
<keyword evidence="15" id="KW-1185">Reference proteome</keyword>